<dbReference type="InterPro" id="IPR050902">
    <property type="entry name" value="ABC_Transporter_SBP"/>
</dbReference>
<evidence type="ECO:0000256" key="1">
    <source>
        <dbReference type="ARBA" id="ARBA00022729"/>
    </source>
</evidence>
<reference evidence="3 4" key="1">
    <citation type="submission" date="2019-10" db="EMBL/GenBank/DDBJ databases">
        <title>Draft Genome Sequence of Cytophagaceae sp. SJW1-29.</title>
        <authorList>
            <person name="Choi A."/>
        </authorList>
    </citation>
    <scope>NUCLEOTIDE SEQUENCE [LARGE SCALE GENOMIC DNA]</scope>
    <source>
        <strain evidence="3 4">SJW1-29</strain>
    </source>
</reference>
<dbReference type="AlphaFoldDB" id="A0A7C9BP32"/>
<dbReference type="RefSeq" id="WP_152757767.1">
    <property type="nucleotide sequence ID" value="NZ_WHLY01000002.1"/>
</dbReference>
<dbReference type="Pfam" id="PF01497">
    <property type="entry name" value="Peripla_BP_2"/>
    <property type="match status" value="1"/>
</dbReference>
<comment type="caution">
    <text evidence="3">The sequence shown here is derived from an EMBL/GenBank/DDBJ whole genome shotgun (WGS) entry which is preliminary data.</text>
</comment>
<dbReference type="InterPro" id="IPR054828">
    <property type="entry name" value="Vit_B12_bind_prot"/>
</dbReference>
<keyword evidence="1" id="KW-0732">Signal</keyword>
<accession>A0A7C9BP32</accession>
<dbReference type="Gene3D" id="3.40.50.1980">
    <property type="entry name" value="Nitrogenase molybdenum iron protein domain"/>
    <property type="match status" value="2"/>
</dbReference>
<evidence type="ECO:0000313" key="3">
    <source>
        <dbReference type="EMBL" id="MPR32919.1"/>
    </source>
</evidence>
<dbReference type="EMBL" id="WHLY01000002">
    <property type="protein sequence ID" value="MPR32919.1"/>
    <property type="molecule type" value="Genomic_DNA"/>
</dbReference>
<proteinExistence type="predicted"/>
<organism evidence="3 4">
    <name type="scientific">Salmonirosea aquatica</name>
    <dbReference type="NCBI Taxonomy" id="2654236"/>
    <lineage>
        <taxon>Bacteria</taxon>
        <taxon>Pseudomonadati</taxon>
        <taxon>Bacteroidota</taxon>
        <taxon>Cytophagia</taxon>
        <taxon>Cytophagales</taxon>
        <taxon>Spirosomataceae</taxon>
        <taxon>Salmonirosea</taxon>
    </lineage>
</organism>
<dbReference type="PROSITE" id="PS50983">
    <property type="entry name" value="FE_B12_PBP"/>
    <property type="match status" value="1"/>
</dbReference>
<keyword evidence="4" id="KW-1185">Reference proteome</keyword>
<dbReference type="SUPFAM" id="SSF53807">
    <property type="entry name" value="Helical backbone' metal receptor"/>
    <property type="match status" value="1"/>
</dbReference>
<sequence length="268" mass="29796">MAQFTDQMGLPLQLNDCPQRIVSLVPSQTELLLDLGLNDTVVGITRYCLHPKPKIQGKAIIGGTKTPDLALIRKLQPDLILGNKEENRREDIEALRAEFPVWMSDINSLADATAMVREIGRLVCKETSADWLAERIEERFETLAGELASRPLRKKAAYLIWRKPWMVAGGGTFIDAMLSQAGLDNVFAGQPRYPECAEETLKASLPELILLPSEPFPFKEGHLAEIQALCPDAQVLLVNGELFSWYGTRLLRTPAYLRSLVTSASVQP</sequence>
<feature type="domain" description="Fe/B12 periplasmic-binding" evidence="2">
    <location>
        <begin position="20"/>
        <end position="268"/>
    </location>
</feature>
<evidence type="ECO:0000259" key="2">
    <source>
        <dbReference type="PROSITE" id="PS50983"/>
    </source>
</evidence>
<dbReference type="InterPro" id="IPR002491">
    <property type="entry name" value="ABC_transptr_periplasmic_BD"/>
</dbReference>
<dbReference type="PANTHER" id="PTHR30535:SF35">
    <property type="entry name" value="PERIPLASMIC BINDING PROTEIN"/>
    <property type="match status" value="1"/>
</dbReference>
<gene>
    <name evidence="3" type="ORF">GBK04_05995</name>
</gene>
<protein>
    <submittedName>
        <fullName evidence="3">ABC transporter substrate-binding protein</fullName>
    </submittedName>
</protein>
<dbReference type="Proteomes" id="UP000479293">
    <property type="component" value="Unassembled WGS sequence"/>
</dbReference>
<dbReference type="NCBIfam" id="NF038402">
    <property type="entry name" value="TroA_like"/>
    <property type="match status" value="1"/>
</dbReference>
<evidence type="ECO:0000313" key="4">
    <source>
        <dbReference type="Proteomes" id="UP000479293"/>
    </source>
</evidence>
<dbReference type="PANTHER" id="PTHR30535">
    <property type="entry name" value="VITAMIN B12-BINDING PROTEIN"/>
    <property type="match status" value="1"/>
</dbReference>
<name>A0A7C9BP32_9BACT</name>